<keyword evidence="1" id="KW-0479">Metal-binding</keyword>
<dbReference type="InterPro" id="IPR005502">
    <property type="entry name" value="Ribosyl_crysJ1"/>
</dbReference>
<dbReference type="SUPFAM" id="SSF101478">
    <property type="entry name" value="ADP-ribosylglycohydrolase"/>
    <property type="match status" value="1"/>
</dbReference>
<feature type="binding site" evidence="1">
    <location>
        <position position="271"/>
    </location>
    <ligand>
        <name>Mg(2+)</name>
        <dbReference type="ChEBI" id="CHEBI:18420"/>
        <label>1</label>
    </ligand>
</feature>
<dbReference type="RefSeq" id="WP_272459536.1">
    <property type="nucleotide sequence ID" value="NZ_JAGTJJ010000046.1"/>
</dbReference>
<feature type="binding site" evidence="1">
    <location>
        <position position="57"/>
    </location>
    <ligand>
        <name>Mg(2+)</name>
        <dbReference type="ChEBI" id="CHEBI:18420"/>
        <label>1</label>
    </ligand>
</feature>
<evidence type="ECO:0000313" key="3">
    <source>
        <dbReference type="Proteomes" id="UP001151081"/>
    </source>
</evidence>
<dbReference type="InterPro" id="IPR036705">
    <property type="entry name" value="Ribosyl_crysJ1_sf"/>
</dbReference>
<dbReference type="AlphaFoldDB" id="A0A9X4AYB4"/>
<keyword evidence="3" id="KW-1185">Reference proteome</keyword>
<dbReference type="InterPro" id="IPR050792">
    <property type="entry name" value="ADP-ribosylglycohydrolase"/>
</dbReference>
<comment type="cofactor">
    <cofactor evidence="1">
        <name>Mg(2+)</name>
        <dbReference type="ChEBI" id="CHEBI:18420"/>
    </cofactor>
    <text evidence="1">Binds 2 magnesium ions per subunit.</text>
</comment>
<dbReference type="Proteomes" id="UP001151081">
    <property type="component" value="Unassembled WGS sequence"/>
</dbReference>
<sequence>MTRPADHASRMERALLALDGLSTGDAFGERFFVHPDRVERLISERALPAAPWRYTDDTVMALGIVEVLERLGTIEQDVLSRVFARRYGAEPDRGYGGAAHEILRNILMEIPWQFTAKAVFGGTGSMGNGGAMRVAPLGAYFADDLDEVVRQAKASAEVTHAHPDGQAGAVAVAIAAAVAWRMGTGAEPRSGEALLRAAFRHTPDGETKDGLAKALTIALEDDPRTAALALGSGYRVLSWDTVPFALWCAARHLDSYEEALWTTVGGLGDRDTTCAMAGGVVALSAGRASIPAEWIAAREPLALGDQG</sequence>
<dbReference type="EMBL" id="JAGTJJ010000046">
    <property type="protein sequence ID" value="MDC3987022.1"/>
    <property type="molecule type" value="Genomic_DNA"/>
</dbReference>
<comment type="caution">
    <text evidence="2">The sequence shown here is derived from an EMBL/GenBank/DDBJ whole genome shotgun (WGS) entry which is preliminary data.</text>
</comment>
<organism evidence="2 3">
    <name type="scientific">Polyangium jinanense</name>
    <dbReference type="NCBI Taxonomy" id="2829994"/>
    <lineage>
        <taxon>Bacteria</taxon>
        <taxon>Pseudomonadati</taxon>
        <taxon>Myxococcota</taxon>
        <taxon>Polyangia</taxon>
        <taxon>Polyangiales</taxon>
        <taxon>Polyangiaceae</taxon>
        <taxon>Polyangium</taxon>
    </lineage>
</organism>
<dbReference type="GO" id="GO:0046872">
    <property type="term" value="F:metal ion binding"/>
    <property type="evidence" value="ECO:0007669"/>
    <property type="project" value="UniProtKB-KW"/>
</dbReference>
<feature type="binding site" evidence="1">
    <location>
        <position position="56"/>
    </location>
    <ligand>
        <name>Mg(2+)</name>
        <dbReference type="ChEBI" id="CHEBI:18420"/>
        <label>1</label>
    </ligand>
</feature>
<proteinExistence type="predicted"/>
<feature type="binding site" evidence="1">
    <location>
        <position position="269"/>
    </location>
    <ligand>
        <name>Mg(2+)</name>
        <dbReference type="ChEBI" id="CHEBI:18420"/>
        <label>1</label>
    </ligand>
</feature>
<dbReference type="PANTHER" id="PTHR16222:SF12">
    <property type="entry name" value="ADP-RIBOSYLGLYCOHYDROLASE-RELATED"/>
    <property type="match status" value="1"/>
</dbReference>
<evidence type="ECO:0000313" key="2">
    <source>
        <dbReference type="EMBL" id="MDC3987022.1"/>
    </source>
</evidence>
<protein>
    <submittedName>
        <fullName evidence="2">ADP-ribosylglycohydrolase family protein</fullName>
    </submittedName>
</protein>
<accession>A0A9X4AYB4</accession>
<dbReference type="Pfam" id="PF03747">
    <property type="entry name" value="ADP_ribosyl_GH"/>
    <property type="match status" value="1"/>
</dbReference>
<name>A0A9X4AYB4_9BACT</name>
<gene>
    <name evidence="2" type="ORF">KEG57_41525</name>
</gene>
<feature type="binding site" evidence="1">
    <location>
        <position position="55"/>
    </location>
    <ligand>
        <name>Mg(2+)</name>
        <dbReference type="ChEBI" id="CHEBI:18420"/>
        <label>1</label>
    </ligand>
</feature>
<feature type="binding site" evidence="1">
    <location>
        <position position="272"/>
    </location>
    <ligand>
        <name>Mg(2+)</name>
        <dbReference type="ChEBI" id="CHEBI:18420"/>
        <label>1</label>
    </ligand>
</feature>
<dbReference type="PANTHER" id="PTHR16222">
    <property type="entry name" value="ADP-RIBOSYLGLYCOHYDROLASE"/>
    <property type="match status" value="1"/>
</dbReference>
<keyword evidence="1" id="KW-0460">Magnesium</keyword>
<evidence type="ECO:0000256" key="1">
    <source>
        <dbReference type="PIRSR" id="PIRSR605502-1"/>
    </source>
</evidence>
<reference evidence="2 3" key="1">
    <citation type="submission" date="2021-04" db="EMBL/GenBank/DDBJ databases">
        <title>Genome analysis of Polyangium sp.</title>
        <authorList>
            <person name="Li Y."/>
            <person name="Wang J."/>
        </authorList>
    </citation>
    <scope>NUCLEOTIDE SEQUENCE [LARGE SCALE GENOMIC DNA]</scope>
    <source>
        <strain evidence="2 3">SDU14</strain>
    </source>
</reference>
<dbReference type="Gene3D" id="1.10.4080.10">
    <property type="entry name" value="ADP-ribosylation/Crystallin J1"/>
    <property type="match status" value="1"/>
</dbReference>